<dbReference type="HOGENOM" id="CLU_1739090_0_0_0"/>
<feature type="transmembrane region" description="Helical" evidence="1">
    <location>
        <begin position="20"/>
        <end position="42"/>
    </location>
</feature>
<accession>Q7UZB4</accession>
<dbReference type="EMBL" id="BX294133">
    <property type="protein sequence ID" value="CAD71369.1"/>
    <property type="molecule type" value="Genomic_DNA"/>
</dbReference>
<keyword evidence="1" id="KW-1133">Transmembrane helix</keyword>
<name>Q7UZB4_RHOBA</name>
<dbReference type="OrthoDB" id="9993445at2"/>
<evidence type="ECO:0000313" key="2">
    <source>
        <dbReference type="EMBL" id="CAD71369.1"/>
    </source>
</evidence>
<protein>
    <submittedName>
        <fullName evidence="2">Uncharacterized protein</fullName>
    </submittedName>
</protein>
<dbReference type="InParanoid" id="Q7UZB4"/>
<sequence length="150" mass="16216">MAWAVSVRSPLHEVTDVMTNLPLALVWLLFLLFAIPLAGVAWNARQQSRAVAQVDLTPKTTYEGPVIDNGDGTRSQKITVSVVTSVSTSQTVQFGPFAVQVHAREWAANAVLMSIVLLGIGLIGLLHFPDDSPTTEWPMSSETISAPFDD</sequence>
<proteinExistence type="predicted"/>
<dbReference type="Proteomes" id="UP000001025">
    <property type="component" value="Chromosome"/>
</dbReference>
<dbReference type="STRING" id="243090.RB71"/>
<keyword evidence="1" id="KW-0812">Transmembrane</keyword>
<dbReference type="AlphaFoldDB" id="Q7UZB4"/>
<evidence type="ECO:0000313" key="3">
    <source>
        <dbReference type="Proteomes" id="UP000001025"/>
    </source>
</evidence>
<dbReference type="PATRIC" id="fig|243090.15.peg.40"/>
<gene>
    <name evidence="2" type="ordered locus">RB71</name>
</gene>
<keyword evidence="3" id="KW-1185">Reference proteome</keyword>
<feature type="transmembrane region" description="Helical" evidence="1">
    <location>
        <begin position="106"/>
        <end position="128"/>
    </location>
</feature>
<keyword evidence="1" id="KW-0472">Membrane</keyword>
<dbReference type="EnsemblBacteria" id="CAD71369">
    <property type="protein sequence ID" value="CAD71369"/>
    <property type="gene ID" value="RB71"/>
</dbReference>
<evidence type="ECO:0000256" key="1">
    <source>
        <dbReference type="SAM" id="Phobius"/>
    </source>
</evidence>
<organism evidence="2 3">
    <name type="scientific">Rhodopirellula baltica (strain DSM 10527 / NCIMB 13988 / SH1)</name>
    <dbReference type="NCBI Taxonomy" id="243090"/>
    <lineage>
        <taxon>Bacteria</taxon>
        <taxon>Pseudomonadati</taxon>
        <taxon>Planctomycetota</taxon>
        <taxon>Planctomycetia</taxon>
        <taxon>Pirellulales</taxon>
        <taxon>Pirellulaceae</taxon>
        <taxon>Rhodopirellula</taxon>
    </lineage>
</organism>
<dbReference type="KEGG" id="rba:RB71"/>
<reference evidence="2 3" key="1">
    <citation type="journal article" date="2003" name="Proc. Natl. Acad. Sci. U.S.A.">
        <title>Complete genome sequence of the marine planctomycete Pirellula sp. strain 1.</title>
        <authorList>
            <person name="Gloeckner F.O."/>
            <person name="Kube M."/>
            <person name="Bauer M."/>
            <person name="Teeling H."/>
            <person name="Lombardot T."/>
            <person name="Ludwig W."/>
            <person name="Gade D."/>
            <person name="Beck A."/>
            <person name="Borzym K."/>
            <person name="Heitmann K."/>
            <person name="Rabus R."/>
            <person name="Schlesner H."/>
            <person name="Amann R."/>
            <person name="Reinhardt R."/>
        </authorList>
    </citation>
    <scope>NUCLEOTIDE SEQUENCE [LARGE SCALE GENOMIC DNA]</scope>
    <source>
        <strain evidence="3">DSM 10527 / NCIMB 13988 / SH1</strain>
    </source>
</reference>